<dbReference type="SMART" id="SM00342">
    <property type="entry name" value="HTH_ARAC"/>
    <property type="match status" value="1"/>
</dbReference>
<evidence type="ECO:0000313" key="5">
    <source>
        <dbReference type="EMBL" id="SHE98290.1"/>
    </source>
</evidence>
<keyword evidence="1" id="KW-0805">Transcription regulation</keyword>
<dbReference type="GO" id="GO:0005829">
    <property type="term" value="C:cytosol"/>
    <property type="evidence" value="ECO:0007669"/>
    <property type="project" value="TreeGrafter"/>
</dbReference>
<dbReference type="GO" id="GO:0000976">
    <property type="term" value="F:transcription cis-regulatory region binding"/>
    <property type="evidence" value="ECO:0007669"/>
    <property type="project" value="TreeGrafter"/>
</dbReference>
<name>A0A1M4XXX7_9BURK</name>
<dbReference type="EMBL" id="FQUZ01000010">
    <property type="protein sequence ID" value="SHE98290.1"/>
    <property type="molecule type" value="Genomic_DNA"/>
</dbReference>
<evidence type="ECO:0000256" key="1">
    <source>
        <dbReference type="ARBA" id="ARBA00023015"/>
    </source>
</evidence>
<feature type="domain" description="HTH araC/xylS-type" evidence="4">
    <location>
        <begin position="168"/>
        <end position="265"/>
    </location>
</feature>
<dbReference type="Pfam" id="PF12833">
    <property type="entry name" value="HTH_18"/>
    <property type="match status" value="1"/>
</dbReference>
<reference evidence="5 6" key="1">
    <citation type="submission" date="2016-11" db="EMBL/GenBank/DDBJ databases">
        <authorList>
            <person name="Jaros S."/>
            <person name="Januszkiewicz K."/>
            <person name="Wedrychowicz H."/>
        </authorList>
    </citation>
    <scope>NUCLEOTIDE SEQUENCE [LARGE SCALE GENOMIC DNA]</scope>
    <source>
        <strain evidence="5 6">DSM 16112</strain>
    </source>
</reference>
<dbReference type="GO" id="GO:0003700">
    <property type="term" value="F:DNA-binding transcription factor activity"/>
    <property type="evidence" value="ECO:0007669"/>
    <property type="project" value="InterPro"/>
</dbReference>
<dbReference type="PANTHER" id="PTHR47894">
    <property type="entry name" value="HTH-TYPE TRANSCRIPTIONAL REGULATOR GADX"/>
    <property type="match status" value="1"/>
</dbReference>
<keyword evidence="2 5" id="KW-0238">DNA-binding</keyword>
<dbReference type="AlphaFoldDB" id="A0A1M4XXX7"/>
<organism evidence="5 6">
    <name type="scientific">Lampropedia hyalina DSM 16112</name>
    <dbReference type="NCBI Taxonomy" id="1122156"/>
    <lineage>
        <taxon>Bacteria</taxon>
        <taxon>Pseudomonadati</taxon>
        <taxon>Pseudomonadota</taxon>
        <taxon>Betaproteobacteria</taxon>
        <taxon>Burkholderiales</taxon>
        <taxon>Comamonadaceae</taxon>
        <taxon>Lampropedia</taxon>
    </lineage>
</organism>
<dbReference type="Proteomes" id="UP000184327">
    <property type="component" value="Unassembled WGS sequence"/>
</dbReference>
<keyword evidence="6" id="KW-1185">Reference proteome</keyword>
<dbReference type="InterPro" id="IPR018060">
    <property type="entry name" value="HTH_AraC"/>
</dbReference>
<gene>
    <name evidence="5" type="ORF">SAMN02745117_01153</name>
</gene>
<dbReference type="PANTHER" id="PTHR47894:SF4">
    <property type="entry name" value="HTH-TYPE TRANSCRIPTIONAL REGULATOR GADX"/>
    <property type="match status" value="1"/>
</dbReference>
<sequence length="273" mass="29969">MQLEVLAEQAPNGIYACVYARREHGIRSARLNQRVLAVVLHGCKHLRGNGFDMHRQRGQVFVITRATQCDAFNWPAPESGLYLTLMLPLCDEVLAAARLLRMQPATPQGAAIVGVSLDDLHQELNAWVDGMHRGDATSARLALTALVLRLCTLGHTQVLAPAPPTLADAIREQVSTQPERNWRSADFEAALALSGATLRRRLSAENTTLSDTITEARLTHAMQLLYTTRWPIKTVAARSGYRSVSSFSQRFRQRYGLEPAAIGNAGMASDATD</sequence>
<keyword evidence="3" id="KW-0804">Transcription</keyword>
<dbReference type="Gene3D" id="1.10.10.60">
    <property type="entry name" value="Homeodomain-like"/>
    <property type="match status" value="1"/>
</dbReference>
<protein>
    <submittedName>
        <fullName evidence="5">AraC-type DNA-binding protein</fullName>
    </submittedName>
</protein>
<proteinExistence type="predicted"/>
<evidence type="ECO:0000256" key="2">
    <source>
        <dbReference type="ARBA" id="ARBA00023125"/>
    </source>
</evidence>
<dbReference type="PROSITE" id="PS01124">
    <property type="entry name" value="HTH_ARAC_FAMILY_2"/>
    <property type="match status" value="1"/>
</dbReference>
<dbReference type="InterPro" id="IPR009057">
    <property type="entry name" value="Homeodomain-like_sf"/>
</dbReference>
<evidence type="ECO:0000256" key="3">
    <source>
        <dbReference type="ARBA" id="ARBA00023163"/>
    </source>
</evidence>
<evidence type="ECO:0000313" key="6">
    <source>
        <dbReference type="Proteomes" id="UP000184327"/>
    </source>
</evidence>
<dbReference type="STRING" id="1122156.SAMN02745117_01153"/>
<evidence type="ECO:0000259" key="4">
    <source>
        <dbReference type="PROSITE" id="PS01124"/>
    </source>
</evidence>
<accession>A0A1M4XXX7</accession>
<dbReference type="SUPFAM" id="SSF46689">
    <property type="entry name" value="Homeodomain-like"/>
    <property type="match status" value="1"/>
</dbReference>